<dbReference type="InterPro" id="IPR051575">
    <property type="entry name" value="Myb-like_DNA-bd"/>
</dbReference>
<feature type="domain" description="Myb-like" evidence="7">
    <location>
        <begin position="461"/>
        <end position="512"/>
    </location>
</feature>
<dbReference type="Pfam" id="PF13921">
    <property type="entry name" value="Myb_DNA-bind_6"/>
    <property type="match status" value="1"/>
</dbReference>
<feature type="coiled-coil region" evidence="5">
    <location>
        <begin position="242"/>
        <end position="283"/>
    </location>
</feature>
<feature type="compositionally biased region" description="Low complexity" evidence="6">
    <location>
        <begin position="32"/>
        <end position="42"/>
    </location>
</feature>
<accession>A0A9P6USS1</accession>
<dbReference type="Proteomes" id="UP000738325">
    <property type="component" value="Unassembled WGS sequence"/>
</dbReference>
<dbReference type="PANTHER" id="PTHR46621:SF1">
    <property type="entry name" value="SNRNA-ACTIVATING PROTEIN COMPLEX SUBUNIT 4"/>
    <property type="match status" value="1"/>
</dbReference>
<feature type="domain" description="Myb-like" evidence="7">
    <location>
        <begin position="408"/>
        <end position="460"/>
    </location>
</feature>
<dbReference type="GO" id="GO:0000978">
    <property type="term" value="F:RNA polymerase II cis-regulatory region sequence-specific DNA binding"/>
    <property type="evidence" value="ECO:0007669"/>
    <property type="project" value="TreeGrafter"/>
</dbReference>
<evidence type="ECO:0000313" key="9">
    <source>
        <dbReference type="EMBL" id="KAG0319227.1"/>
    </source>
</evidence>
<keyword evidence="3" id="KW-0804">Transcription</keyword>
<dbReference type="CDD" id="cd00167">
    <property type="entry name" value="SANT"/>
    <property type="match status" value="4"/>
</dbReference>
<reference evidence="9" key="1">
    <citation type="journal article" date="2020" name="Fungal Divers.">
        <title>Resolving the Mortierellaceae phylogeny through synthesis of multi-gene phylogenetics and phylogenomics.</title>
        <authorList>
            <person name="Vandepol N."/>
            <person name="Liber J."/>
            <person name="Desiro A."/>
            <person name="Na H."/>
            <person name="Kennedy M."/>
            <person name="Barry K."/>
            <person name="Grigoriev I.V."/>
            <person name="Miller A.N."/>
            <person name="O'Donnell K."/>
            <person name="Stajich J.E."/>
            <person name="Bonito G."/>
        </authorList>
    </citation>
    <scope>NUCLEOTIDE SEQUENCE</scope>
    <source>
        <strain evidence="9">REB-010B</strain>
    </source>
</reference>
<dbReference type="SMART" id="SM00717">
    <property type="entry name" value="SANT"/>
    <property type="match status" value="5"/>
</dbReference>
<feature type="compositionally biased region" description="Acidic residues" evidence="6">
    <location>
        <begin position="188"/>
        <end position="211"/>
    </location>
</feature>
<dbReference type="OrthoDB" id="2143914at2759"/>
<feature type="domain" description="HTH myb-type" evidence="8">
    <location>
        <begin position="565"/>
        <end position="619"/>
    </location>
</feature>
<dbReference type="AlphaFoldDB" id="A0A9P6USS1"/>
<feature type="compositionally biased region" description="Polar residues" evidence="6">
    <location>
        <begin position="892"/>
        <end position="909"/>
    </location>
</feature>
<keyword evidence="1" id="KW-0805">Transcription regulation</keyword>
<feature type="domain" description="Myb-like" evidence="7">
    <location>
        <begin position="565"/>
        <end position="615"/>
    </location>
</feature>
<keyword evidence="4" id="KW-0539">Nucleus</keyword>
<feature type="domain" description="HTH myb-type" evidence="8">
    <location>
        <begin position="408"/>
        <end position="457"/>
    </location>
</feature>
<feature type="compositionally biased region" description="Polar residues" evidence="6">
    <location>
        <begin position="1"/>
        <end position="13"/>
    </location>
</feature>
<keyword evidence="10" id="KW-1185">Reference proteome</keyword>
<evidence type="ECO:0000256" key="2">
    <source>
        <dbReference type="ARBA" id="ARBA00023125"/>
    </source>
</evidence>
<feature type="compositionally biased region" description="Low complexity" evidence="6">
    <location>
        <begin position="959"/>
        <end position="978"/>
    </location>
</feature>
<feature type="region of interest" description="Disordered" evidence="6">
    <location>
        <begin position="1"/>
        <end position="62"/>
    </location>
</feature>
<protein>
    <submittedName>
        <fullName evidence="9">Myb-like DNA-binding domain protein</fullName>
    </submittedName>
</protein>
<evidence type="ECO:0000256" key="5">
    <source>
        <dbReference type="SAM" id="Coils"/>
    </source>
</evidence>
<dbReference type="PROSITE" id="PS50090">
    <property type="entry name" value="MYB_LIKE"/>
    <property type="match status" value="4"/>
</dbReference>
<feature type="compositionally biased region" description="Acidic residues" evidence="6">
    <location>
        <begin position="49"/>
        <end position="62"/>
    </location>
</feature>
<feature type="domain" description="HTH myb-type" evidence="8">
    <location>
        <begin position="461"/>
        <end position="516"/>
    </location>
</feature>
<dbReference type="GO" id="GO:0042795">
    <property type="term" value="P:snRNA transcription by RNA polymerase II"/>
    <property type="evidence" value="ECO:0007669"/>
    <property type="project" value="TreeGrafter"/>
</dbReference>
<feature type="compositionally biased region" description="Acidic residues" evidence="6">
    <location>
        <begin position="994"/>
        <end position="1007"/>
    </location>
</feature>
<evidence type="ECO:0000256" key="6">
    <source>
        <dbReference type="SAM" id="MobiDB-lite"/>
    </source>
</evidence>
<dbReference type="PANTHER" id="PTHR46621">
    <property type="entry name" value="SNRNA-ACTIVATING PROTEIN COMPLEX SUBUNIT 4"/>
    <property type="match status" value="1"/>
</dbReference>
<feature type="domain" description="Myb-like" evidence="7">
    <location>
        <begin position="513"/>
        <end position="564"/>
    </location>
</feature>
<dbReference type="SUPFAM" id="SSF46689">
    <property type="entry name" value="Homeodomain-like"/>
    <property type="match status" value="3"/>
</dbReference>
<evidence type="ECO:0000256" key="4">
    <source>
        <dbReference type="ARBA" id="ARBA00023242"/>
    </source>
</evidence>
<feature type="region of interest" description="Disordered" evidence="6">
    <location>
        <begin position="188"/>
        <end position="215"/>
    </location>
</feature>
<comment type="caution">
    <text evidence="9">The sequence shown here is derived from an EMBL/GenBank/DDBJ whole genome shotgun (WGS) entry which is preliminary data.</text>
</comment>
<feature type="region of interest" description="Disordered" evidence="6">
    <location>
        <begin position="872"/>
        <end position="1022"/>
    </location>
</feature>
<organism evidence="9 10">
    <name type="scientific">Dissophora globulifera</name>
    <dbReference type="NCBI Taxonomy" id="979702"/>
    <lineage>
        <taxon>Eukaryota</taxon>
        <taxon>Fungi</taxon>
        <taxon>Fungi incertae sedis</taxon>
        <taxon>Mucoromycota</taxon>
        <taxon>Mortierellomycotina</taxon>
        <taxon>Mortierellomycetes</taxon>
        <taxon>Mortierellales</taxon>
        <taxon>Mortierellaceae</taxon>
        <taxon>Dissophora</taxon>
    </lineage>
</organism>
<sequence>MASSPDDSSSHGMNTGGGDDHHRHQGKDRQQEQGQEQLHGQLPLGINFDLDDLSDESDNDEVVDNDDDLAALLRSQNLPIISDRSTNSSMFVLDRLPTTGLTPTLPRQSSPELSSLKDAFGASQISTPVEVLSTLAQTQPTVDGWVGQDVNPASQLQHDGVPFLPTTADLVASSIPMDSSMASQADDDIQGIDNYDDDGDVTSSVDEDSDSDSAPLPYISLEERAELTGAIRQQSINALSINRIFQQAMQKQLQEIEQARARNKQFQSQLQDLIDRQEEAKRAPVLLRGTNARLGPPYFVDEDLKTPPDNEDAIRAKKRPVDITGQLRRWSERERRDLRDGVISENKRMLFEGFSEAGDLRAIASLAKVPDIQMMLNTKGLDWRRISQRHVATRTPTECFIQWTGKDHPGINKAEWSNEEIYKLEELAEKYNERNWVQVALELDTNRTGAQCFQKYNLRIGKRVSKDSWTKQEDNTLTEAVRLMGEKNWVQIACCFENRTPAQCNYRWTKSLNPAIRRGHWLEEEDGALRAAFGVYGEARWVKIQQHVLGRTDVQCRERYVNVLSPGVKQGPWTDEENARLVELVEKHGRNWMLVVAQMGGRTDNQCARRYKAILIDQEKHRIQVKEDEAYAAFLEARQSEGRTKVPLTSQELVTHRNALKRVAIMERRKKMERRLLRKQRQEEEQLKIRMELERRSDDIRTMQEEDMQSEYADFTANERRLYDQWSEHWGKYVDPVEKTFNIGIPPAIGPSHAEDGTDTDIDPTPIPSAVDPVSALLPGKIRPVPPCVATLTAFQRHLKQGEYLDGRFRLQHVINNGNVVANSLTTLPLSNEEQNQPEFIELAARMESVFMWPMLAGMLDMGRARELISVTQSPNPHPSKDVPSVIASDPAGSQSPTPVNRDTSQSSVPPTPTRVRKPSRKSSSTTKTKGAAVSSVPERRSQGSQKRRARANEDVEASQQSQSQGQHPSSASSSSSSELDEPTSDVELSSGTETEEEEEEEEEEELSSNRRSAKRARLSST</sequence>
<dbReference type="PROSITE" id="PS51294">
    <property type="entry name" value="HTH_MYB"/>
    <property type="match status" value="4"/>
</dbReference>
<evidence type="ECO:0000256" key="1">
    <source>
        <dbReference type="ARBA" id="ARBA00023015"/>
    </source>
</evidence>
<dbReference type="GO" id="GO:0042796">
    <property type="term" value="P:snRNA transcription by RNA polymerase III"/>
    <property type="evidence" value="ECO:0007669"/>
    <property type="project" value="TreeGrafter"/>
</dbReference>
<dbReference type="InterPro" id="IPR009057">
    <property type="entry name" value="Homeodomain-like_sf"/>
</dbReference>
<feature type="coiled-coil region" evidence="5">
    <location>
        <begin position="663"/>
        <end position="697"/>
    </location>
</feature>
<evidence type="ECO:0000259" key="7">
    <source>
        <dbReference type="PROSITE" id="PS50090"/>
    </source>
</evidence>
<dbReference type="EMBL" id="JAAAIP010000333">
    <property type="protein sequence ID" value="KAG0319227.1"/>
    <property type="molecule type" value="Genomic_DNA"/>
</dbReference>
<feature type="compositionally biased region" description="Basic residues" evidence="6">
    <location>
        <begin position="1012"/>
        <end position="1022"/>
    </location>
</feature>
<evidence type="ECO:0000259" key="8">
    <source>
        <dbReference type="PROSITE" id="PS51294"/>
    </source>
</evidence>
<dbReference type="GO" id="GO:0019185">
    <property type="term" value="C:snRNA-activating protein complex"/>
    <property type="evidence" value="ECO:0007669"/>
    <property type="project" value="TreeGrafter"/>
</dbReference>
<keyword evidence="2 9" id="KW-0238">DNA-binding</keyword>
<keyword evidence="5" id="KW-0175">Coiled coil</keyword>
<dbReference type="Pfam" id="PF00249">
    <property type="entry name" value="Myb_DNA-binding"/>
    <property type="match status" value="2"/>
</dbReference>
<name>A0A9P6USS1_9FUNG</name>
<gene>
    <name evidence="9" type="primary">MYB4R1_2</name>
    <name evidence="9" type="ORF">BGZ99_005228</name>
</gene>
<evidence type="ECO:0000256" key="3">
    <source>
        <dbReference type="ARBA" id="ARBA00023163"/>
    </source>
</evidence>
<feature type="compositionally biased region" description="Basic and acidic residues" evidence="6">
    <location>
        <begin position="18"/>
        <end position="31"/>
    </location>
</feature>
<dbReference type="GO" id="GO:0001006">
    <property type="term" value="F:RNA polymerase III type 3 promoter sequence-specific DNA binding"/>
    <property type="evidence" value="ECO:0007669"/>
    <property type="project" value="TreeGrafter"/>
</dbReference>
<dbReference type="InterPro" id="IPR001005">
    <property type="entry name" value="SANT/Myb"/>
</dbReference>
<feature type="domain" description="HTH myb-type" evidence="8">
    <location>
        <begin position="517"/>
        <end position="564"/>
    </location>
</feature>
<proteinExistence type="predicted"/>
<dbReference type="Gene3D" id="1.10.10.60">
    <property type="entry name" value="Homeodomain-like"/>
    <property type="match status" value="4"/>
</dbReference>
<evidence type="ECO:0000313" key="10">
    <source>
        <dbReference type="Proteomes" id="UP000738325"/>
    </source>
</evidence>
<dbReference type="InterPro" id="IPR017930">
    <property type="entry name" value="Myb_dom"/>
</dbReference>